<evidence type="ECO:0000313" key="4">
    <source>
        <dbReference type="EMBL" id="RKS53045.1"/>
    </source>
</evidence>
<dbReference type="InterPro" id="IPR002347">
    <property type="entry name" value="SDR_fam"/>
</dbReference>
<organism evidence="4 5">
    <name type="scientific">Gillisia mitskevichiae</name>
    <dbReference type="NCBI Taxonomy" id="270921"/>
    <lineage>
        <taxon>Bacteria</taxon>
        <taxon>Pseudomonadati</taxon>
        <taxon>Bacteroidota</taxon>
        <taxon>Flavobacteriia</taxon>
        <taxon>Flavobacteriales</taxon>
        <taxon>Flavobacteriaceae</taxon>
        <taxon>Gillisia</taxon>
    </lineage>
</organism>
<dbReference type="Gene3D" id="3.40.50.720">
    <property type="entry name" value="NAD(P)-binding Rossmann-like Domain"/>
    <property type="match status" value="1"/>
</dbReference>
<name>A0A495PTH1_9FLAO</name>
<keyword evidence="5" id="KW-1185">Reference proteome</keyword>
<evidence type="ECO:0000256" key="2">
    <source>
        <dbReference type="ARBA" id="ARBA00023002"/>
    </source>
</evidence>
<dbReference type="InterPro" id="IPR036291">
    <property type="entry name" value="NAD(P)-bd_dom_sf"/>
</dbReference>
<dbReference type="PROSITE" id="PS00061">
    <property type="entry name" value="ADH_SHORT"/>
    <property type="match status" value="1"/>
</dbReference>
<evidence type="ECO:0000256" key="3">
    <source>
        <dbReference type="RuleBase" id="RU000363"/>
    </source>
</evidence>
<dbReference type="Proteomes" id="UP000276282">
    <property type="component" value="Unassembled WGS sequence"/>
</dbReference>
<dbReference type="GO" id="GO:0016491">
    <property type="term" value="F:oxidoreductase activity"/>
    <property type="evidence" value="ECO:0007669"/>
    <property type="project" value="UniProtKB-KW"/>
</dbReference>
<keyword evidence="2" id="KW-0560">Oxidoreductase</keyword>
<dbReference type="SUPFAM" id="SSF51735">
    <property type="entry name" value="NAD(P)-binding Rossmann-fold domains"/>
    <property type="match status" value="1"/>
</dbReference>
<accession>A0A495PTH1</accession>
<protein>
    <submittedName>
        <fullName evidence="4">Short-subunit dehydrogenase</fullName>
    </submittedName>
</protein>
<dbReference type="CDD" id="cd05233">
    <property type="entry name" value="SDR_c"/>
    <property type="match status" value="1"/>
</dbReference>
<dbReference type="PANTHER" id="PTHR44196">
    <property type="entry name" value="DEHYDROGENASE/REDUCTASE SDR FAMILY MEMBER 7B"/>
    <property type="match status" value="1"/>
</dbReference>
<dbReference type="Pfam" id="PF00106">
    <property type="entry name" value="adh_short"/>
    <property type="match status" value="1"/>
</dbReference>
<evidence type="ECO:0000256" key="1">
    <source>
        <dbReference type="ARBA" id="ARBA00006484"/>
    </source>
</evidence>
<dbReference type="GO" id="GO:0016020">
    <property type="term" value="C:membrane"/>
    <property type="evidence" value="ECO:0007669"/>
    <property type="project" value="TreeGrafter"/>
</dbReference>
<dbReference type="InterPro" id="IPR020904">
    <property type="entry name" value="Sc_DH/Rdtase_CS"/>
</dbReference>
<dbReference type="RefSeq" id="WP_121345077.1">
    <property type="nucleotide sequence ID" value="NZ_RBLG01000002.1"/>
</dbReference>
<dbReference type="PRINTS" id="PR00081">
    <property type="entry name" value="GDHRDH"/>
</dbReference>
<dbReference type="OrthoDB" id="9810734at2"/>
<proteinExistence type="inferred from homology"/>
<reference evidence="4 5" key="1">
    <citation type="submission" date="2018-10" db="EMBL/GenBank/DDBJ databases">
        <title>Genomic Encyclopedia of Archaeal and Bacterial Type Strains, Phase II (KMG-II): from individual species to whole genera.</title>
        <authorList>
            <person name="Goeker M."/>
        </authorList>
    </citation>
    <scope>NUCLEOTIDE SEQUENCE [LARGE SCALE GENOMIC DNA]</scope>
    <source>
        <strain evidence="4 5">DSM 19839</strain>
    </source>
</reference>
<comment type="similarity">
    <text evidence="1 3">Belongs to the short-chain dehydrogenases/reductases (SDR) family.</text>
</comment>
<evidence type="ECO:0000313" key="5">
    <source>
        <dbReference type="Proteomes" id="UP000276282"/>
    </source>
</evidence>
<dbReference type="EMBL" id="RBLG01000002">
    <property type="protein sequence ID" value="RKS53045.1"/>
    <property type="molecule type" value="Genomic_DNA"/>
</dbReference>
<dbReference type="AlphaFoldDB" id="A0A495PTH1"/>
<comment type="caution">
    <text evidence="4">The sequence shown here is derived from an EMBL/GenBank/DDBJ whole genome shotgun (WGS) entry which is preliminary data.</text>
</comment>
<gene>
    <name evidence="4" type="ORF">BC962_1291</name>
</gene>
<sequence>MKFENKNILITGGSSGIGKALISELFNNGARTIAVIGRDRSKMEPLKTKYPEINFLFLKADVAKLNEIKDVMQLIGKVWDRVDILINNAGVVSAGALEDISDEDIIAQQNINTTGLILLTKHVLPLLKKSEDAAIINISSGLGLIGMPFYATYAATKAAVKQFSEAIRRELKDYPIHVMTVYPTATDTPMMESAASKNMDTPELVAQKTIEGLKNKEIDIILGGEQRIQDNKDNFNDPLKFDEKVNSMYDTMKSRAKNHRSM</sequence>
<dbReference type="PANTHER" id="PTHR44196:SF1">
    <property type="entry name" value="DEHYDROGENASE_REDUCTASE SDR FAMILY MEMBER 7B"/>
    <property type="match status" value="1"/>
</dbReference>
<dbReference type="PRINTS" id="PR00080">
    <property type="entry name" value="SDRFAMILY"/>
</dbReference>